<dbReference type="PROSITE" id="PS50022">
    <property type="entry name" value="FA58C_3"/>
    <property type="match status" value="1"/>
</dbReference>
<proteinExistence type="predicted"/>
<evidence type="ECO:0000313" key="3">
    <source>
        <dbReference type="EMBL" id="THD11870.1"/>
    </source>
</evidence>
<dbReference type="SUPFAM" id="SSF48208">
    <property type="entry name" value="Six-hairpin glycosidases"/>
    <property type="match status" value="1"/>
</dbReference>
<evidence type="ECO:0000313" key="4">
    <source>
        <dbReference type="Proteomes" id="UP000307749"/>
    </source>
</evidence>
<dbReference type="InterPro" id="IPR012341">
    <property type="entry name" value="6hp_glycosidase-like_sf"/>
</dbReference>
<dbReference type="GO" id="GO:0005975">
    <property type="term" value="P:carbohydrate metabolic process"/>
    <property type="evidence" value="ECO:0007669"/>
    <property type="project" value="InterPro"/>
</dbReference>
<gene>
    <name evidence="3" type="ORF">B1806_02010</name>
</gene>
<reference evidence="3 4" key="1">
    <citation type="submission" date="2017-02" db="EMBL/GenBank/DDBJ databases">
        <title>Whole genome sequencing of Metallibacterium scheffleri DSM 24874 (T).</title>
        <authorList>
            <person name="Kumar S."/>
            <person name="Patil P."/>
            <person name="Patil P.B."/>
        </authorList>
    </citation>
    <scope>NUCLEOTIDE SEQUENCE [LARGE SCALE GENOMIC DNA]</scope>
    <source>
        <strain evidence="3 4">DSM 24874</strain>
    </source>
</reference>
<protein>
    <recommendedName>
        <fullName evidence="2">F5/8 type C domain-containing protein</fullName>
    </recommendedName>
</protein>
<dbReference type="EMBL" id="MWQO01000006">
    <property type="protein sequence ID" value="THD11870.1"/>
    <property type="molecule type" value="Genomic_DNA"/>
</dbReference>
<feature type="signal peptide" evidence="1">
    <location>
        <begin position="1"/>
        <end position="25"/>
    </location>
</feature>
<dbReference type="InterPro" id="IPR000421">
    <property type="entry name" value="FA58C"/>
</dbReference>
<comment type="caution">
    <text evidence="3">The sequence shown here is derived from an EMBL/GenBank/DDBJ whole genome shotgun (WGS) entry which is preliminary data.</text>
</comment>
<dbReference type="OrthoDB" id="9763537at2"/>
<evidence type="ECO:0000256" key="1">
    <source>
        <dbReference type="SAM" id="SignalP"/>
    </source>
</evidence>
<feature type="chain" id="PRO_5020882365" description="F5/8 type C domain-containing protein" evidence="1">
    <location>
        <begin position="26"/>
        <end position="1067"/>
    </location>
</feature>
<dbReference type="Gene3D" id="2.60.120.260">
    <property type="entry name" value="Galactose-binding domain-like"/>
    <property type="match status" value="1"/>
</dbReference>
<dbReference type="InterPro" id="IPR008979">
    <property type="entry name" value="Galactose-bd-like_sf"/>
</dbReference>
<dbReference type="InterPro" id="IPR008928">
    <property type="entry name" value="6-hairpin_glycosidase_sf"/>
</dbReference>
<accession>A0A4S3KS60</accession>
<feature type="domain" description="F5/8 type C" evidence="2">
    <location>
        <begin position="180"/>
        <end position="319"/>
    </location>
</feature>
<keyword evidence="4" id="KW-1185">Reference proteome</keyword>
<keyword evidence="1" id="KW-0732">Signal</keyword>
<dbReference type="SUPFAM" id="SSF49785">
    <property type="entry name" value="Galactose-binding domain-like"/>
    <property type="match status" value="1"/>
</dbReference>
<evidence type="ECO:0000259" key="2">
    <source>
        <dbReference type="PROSITE" id="PS50022"/>
    </source>
</evidence>
<sequence length="1067" mass="116711">MQVRHVAVRGLLSLLMLVCALPALAAQAPGVVIRALEFGNASAWTLHASDDVQASLHVAPGANGRTALCLGYDFPKGVAGYVEMQHPLPLDFPAHYALRLGVRGQGPRNGLQLKFTSADGWNVWWYQQPEFAPPATWTTLHIAQREVGFAWGPRKDHRLRHSAALQLTIAAVQGDRGELCFDHFALLHAPAPPAQWPVPRASASSALPGHPAALALAMRAGRTWRSAAGGAQTLTLDLGAERPLGGLSFAVAASAGTPGVRVESSRDGRHWQAQRSLLLRSGTQVLLGLPDDPVAHWLRLGMSGNPHGYALGQLRLRAPGWGRPVALLQTLARRAPRGEFPRGLSGAQNDWTVLGVAGGTHTGLISADGRIEPFAGGGSVEPFLLDHGRLIDWADARITQSLRAHELPVPGVQWRAGALTLRVTAFGAGTPATARLLARYTVRNNGDTPRRVTLALALRPLQVNPPQQFLNTPGGFGPIHRIRYADGIVTFGDDEHVVTLGAPAGFVAGNLATQSIAALLAQTPQPRTALRQADGLAQGALLYPLYIPAHDAATVGIAIPWTGAVPAPVADASVAARMLRDQEDQVTAAWRARLTRVRVQLPPAAHVFQHTLYSALWQVLLDRDGAALQPGPRSYARSWIRDGAMMSEALLRMGDARAVRDYLLWYAPHQFSTGKVPCCVDWKGADPTPENDSQGELIFAIAEYTRYTHDLAIARQLWPHVESAVRYMNTLRATQKTAAYRHGERTLYYGLMPRSISHEGYSAKPMHSYWDDFWSLRGYRDAAWLAGQLGHARQQQAIARAADDFQKDFFASIRNAARWHHIDYIAGSADLGDFDPTSTTIALSPVGVQHALPQDLLRDTFARYWRNFEVRSDGHAPWRDYTPYEWRNVDAFVRLGWRARIPALLRFFFAGQRPTAWHQWAEVVWRDADAPHFIGDMPHAWVASDFLRSALDMLAYQRHRDHALVLAAGVPPQWLEDGGIRIEGLRTPWGSLSYHYWRAVDGSVQLQIPAGSAMPPGGLVLTWPYAAAPGATMLDGQPVTWSGDQLRITRLPAMLRVAAPDGSLPMP</sequence>
<dbReference type="Gene3D" id="1.50.10.10">
    <property type="match status" value="1"/>
</dbReference>
<dbReference type="RefSeq" id="WP_081126219.1">
    <property type="nucleotide sequence ID" value="NZ_LDOS01000001.1"/>
</dbReference>
<name>A0A4S3KS60_9GAMM</name>
<organism evidence="3 4">
    <name type="scientific">Metallibacterium scheffleri</name>
    <dbReference type="NCBI Taxonomy" id="993689"/>
    <lineage>
        <taxon>Bacteria</taxon>
        <taxon>Pseudomonadati</taxon>
        <taxon>Pseudomonadota</taxon>
        <taxon>Gammaproteobacteria</taxon>
        <taxon>Lysobacterales</taxon>
        <taxon>Rhodanobacteraceae</taxon>
        <taxon>Metallibacterium</taxon>
    </lineage>
</organism>
<dbReference type="STRING" id="993689.GCA_002077135_00849"/>
<dbReference type="AlphaFoldDB" id="A0A4S3KS60"/>
<dbReference type="Proteomes" id="UP000307749">
    <property type="component" value="Unassembled WGS sequence"/>
</dbReference>